<feature type="domain" description="Nudix hydrolase" evidence="7">
    <location>
        <begin position="13"/>
        <end position="223"/>
    </location>
</feature>
<organism evidence="8 9">
    <name type="scientific">Botryosphaeria dothidea</name>
    <dbReference type="NCBI Taxonomy" id="55169"/>
    <lineage>
        <taxon>Eukaryota</taxon>
        <taxon>Fungi</taxon>
        <taxon>Dikarya</taxon>
        <taxon>Ascomycota</taxon>
        <taxon>Pezizomycotina</taxon>
        <taxon>Dothideomycetes</taxon>
        <taxon>Dothideomycetes incertae sedis</taxon>
        <taxon>Botryosphaeriales</taxon>
        <taxon>Botryosphaeriaceae</taxon>
        <taxon>Botryosphaeria</taxon>
    </lineage>
</organism>
<dbReference type="GO" id="GO:0016818">
    <property type="term" value="F:hydrolase activity, acting on acid anhydrides, in phosphorus-containing anhydrides"/>
    <property type="evidence" value="ECO:0007669"/>
    <property type="project" value="InterPro"/>
</dbReference>
<keyword evidence="5" id="KW-0460">Magnesium</keyword>
<dbReference type="GO" id="GO:0046872">
    <property type="term" value="F:metal ion binding"/>
    <property type="evidence" value="ECO:0007669"/>
    <property type="project" value="UniProtKB-KW"/>
</dbReference>
<keyword evidence="6" id="KW-0464">Manganese</keyword>
<accession>A0A8H4J8E9</accession>
<dbReference type="PANTHER" id="PTHR12318">
    <property type="entry name" value="TESTOSTERONE-REGULATED PROTEIN RP2"/>
    <property type="match status" value="1"/>
</dbReference>
<dbReference type="PROSITE" id="PS51462">
    <property type="entry name" value="NUDIX"/>
    <property type="match status" value="1"/>
</dbReference>
<protein>
    <recommendedName>
        <fullName evidence="7">Nudix hydrolase domain-containing protein</fullName>
    </recommendedName>
</protein>
<evidence type="ECO:0000256" key="6">
    <source>
        <dbReference type="ARBA" id="ARBA00023211"/>
    </source>
</evidence>
<proteinExistence type="predicted"/>
<dbReference type="EMBL" id="WWBZ02000002">
    <property type="protein sequence ID" value="KAF4312858.1"/>
    <property type="molecule type" value="Genomic_DNA"/>
</dbReference>
<dbReference type="Gene3D" id="3.90.79.10">
    <property type="entry name" value="Nucleoside Triphosphate Pyrophosphohydrolase"/>
    <property type="match status" value="1"/>
</dbReference>
<dbReference type="OrthoDB" id="1695362at2759"/>
<dbReference type="InterPro" id="IPR039121">
    <property type="entry name" value="NUDT19"/>
</dbReference>
<keyword evidence="4" id="KW-0378">Hydrolase</keyword>
<comment type="cofactor">
    <cofactor evidence="2">
        <name>Mg(2+)</name>
        <dbReference type="ChEBI" id="CHEBI:18420"/>
    </cofactor>
</comment>
<dbReference type="GO" id="GO:0005739">
    <property type="term" value="C:mitochondrion"/>
    <property type="evidence" value="ECO:0007669"/>
    <property type="project" value="TreeGrafter"/>
</dbReference>
<evidence type="ECO:0000259" key="7">
    <source>
        <dbReference type="PROSITE" id="PS51462"/>
    </source>
</evidence>
<dbReference type="SUPFAM" id="SSF55811">
    <property type="entry name" value="Nudix"/>
    <property type="match status" value="1"/>
</dbReference>
<comment type="cofactor">
    <cofactor evidence="1">
        <name>Mn(2+)</name>
        <dbReference type="ChEBI" id="CHEBI:29035"/>
    </cofactor>
</comment>
<dbReference type="AlphaFoldDB" id="A0A8H4J8E9"/>
<reference evidence="8" key="1">
    <citation type="submission" date="2020-04" db="EMBL/GenBank/DDBJ databases">
        <title>Genome Assembly and Annotation of Botryosphaeria dothidea sdau 11-99, a Latent Pathogen of Apple Fruit Ring Rot in China.</title>
        <authorList>
            <person name="Yu C."/>
            <person name="Diao Y."/>
            <person name="Lu Q."/>
            <person name="Zhao J."/>
            <person name="Cui S."/>
            <person name="Peng C."/>
            <person name="He B."/>
            <person name="Liu H."/>
        </authorList>
    </citation>
    <scope>NUCLEOTIDE SEQUENCE [LARGE SCALE GENOMIC DNA]</scope>
    <source>
        <strain evidence="8">Sdau11-99</strain>
    </source>
</reference>
<dbReference type="CDD" id="cd18870">
    <property type="entry name" value="NUDIX_AcylCoAdiphos_Nudt19"/>
    <property type="match status" value="1"/>
</dbReference>
<keyword evidence="3" id="KW-0479">Metal-binding</keyword>
<dbReference type="InterPro" id="IPR000086">
    <property type="entry name" value="NUDIX_hydrolase_dom"/>
</dbReference>
<gene>
    <name evidence="8" type="ORF">GTA08_BOTSDO11716</name>
</gene>
<comment type="caution">
    <text evidence="8">The sequence shown here is derived from an EMBL/GenBank/DDBJ whole genome shotgun (WGS) entry which is preliminary data.</text>
</comment>
<evidence type="ECO:0000256" key="3">
    <source>
        <dbReference type="ARBA" id="ARBA00022723"/>
    </source>
</evidence>
<evidence type="ECO:0000256" key="1">
    <source>
        <dbReference type="ARBA" id="ARBA00001936"/>
    </source>
</evidence>
<sequence length="331" mass="36562">MPQSTTPKKAPVPPRPSASILLISPTNEVLLLHRVQTSSSFPSAHVFPGGNCEVFHDGDVPAPEDPARHIDGPVYRWAGIRECFEESGLLLAKRKGEDSLASIEEEERERVRKDVHDGKRKFGDVLKEWGVAADLDSLIPFTRWVTPTKVPKRFTTQMYLYFMPLASASSAASTGLPVDSEAVIPIPTFDGGIEHQAARFLPASRWIELARAGDIILFPPQFFLLHLVARHLSSSSSTETLQKQRNELMAFVRDGAWGDKCISPSMSAKRKSDGRIMLGLDKPGPELEGSGREGVKDYVVLVDFRKEGPRNVEVGLRNEVLAEERAKSGKL</sequence>
<evidence type="ECO:0000256" key="2">
    <source>
        <dbReference type="ARBA" id="ARBA00001946"/>
    </source>
</evidence>
<keyword evidence="9" id="KW-1185">Reference proteome</keyword>
<name>A0A8H4J8E9_9PEZI</name>
<evidence type="ECO:0000256" key="4">
    <source>
        <dbReference type="ARBA" id="ARBA00022801"/>
    </source>
</evidence>
<dbReference type="Proteomes" id="UP000572817">
    <property type="component" value="Unassembled WGS sequence"/>
</dbReference>
<evidence type="ECO:0000256" key="5">
    <source>
        <dbReference type="ARBA" id="ARBA00022842"/>
    </source>
</evidence>
<evidence type="ECO:0000313" key="8">
    <source>
        <dbReference type="EMBL" id="KAF4312858.1"/>
    </source>
</evidence>
<evidence type="ECO:0000313" key="9">
    <source>
        <dbReference type="Proteomes" id="UP000572817"/>
    </source>
</evidence>
<dbReference type="PANTHER" id="PTHR12318:SF0">
    <property type="entry name" value="ACYL-COENZYME A DIPHOSPHATASE NUDT19"/>
    <property type="match status" value="1"/>
</dbReference>
<dbReference type="InterPro" id="IPR015797">
    <property type="entry name" value="NUDIX_hydrolase-like_dom_sf"/>
</dbReference>